<dbReference type="AlphaFoldDB" id="A0A2K4WMC4"/>
<accession>A0A2K4WMC4</accession>
<sequence>MRRNIARNADLSNLSCTDAIERTVENVVDSVTREYRRRYLTSLSGHDSRRFPAAEARSGGSPSAMYVTGDN</sequence>
<evidence type="ECO:0000313" key="1">
    <source>
        <dbReference type="EMBL" id="SOS37047.1"/>
    </source>
</evidence>
<reference evidence="2" key="1">
    <citation type="submission" date="2017-11" db="EMBL/GenBank/DDBJ databases">
        <authorList>
            <person name="Blom J."/>
        </authorList>
    </citation>
    <scope>NUCLEOTIDE SEQUENCE [LARGE SCALE GENOMIC DNA]</scope>
</reference>
<evidence type="ECO:0000313" key="2">
    <source>
        <dbReference type="Proteomes" id="UP000238093"/>
    </source>
</evidence>
<dbReference type="Proteomes" id="UP000238093">
    <property type="component" value="Chromosome I"/>
</dbReference>
<name>A0A2K4WMC4_9PSED</name>
<proteinExistence type="predicted"/>
<protein>
    <submittedName>
        <fullName evidence="1">Uncharacterized protein</fullName>
    </submittedName>
</protein>
<dbReference type="EMBL" id="LT963408">
    <property type="protein sequence ID" value="SOS37047.1"/>
    <property type="molecule type" value="Genomic_DNA"/>
</dbReference>
<organism evidence="1 2">
    <name type="scientific">Pseudomonas syringae group genomosp. 3</name>
    <dbReference type="NCBI Taxonomy" id="251701"/>
    <lineage>
        <taxon>Bacteria</taxon>
        <taxon>Pseudomonadati</taxon>
        <taxon>Pseudomonadota</taxon>
        <taxon>Gammaproteobacteria</taxon>
        <taxon>Pseudomonadales</taxon>
        <taxon>Pseudomonadaceae</taxon>
        <taxon>Pseudomonas</taxon>
    </lineage>
</organism>
<gene>
    <name evidence="1" type="ORF">CFBP6411_05694</name>
</gene>